<dbReference type="InterPro" id="IPR050625">
    <property type="entry name" value="ParA/MinD_ATPase"/>
</dbReference>
<dbReference type="Gene3D" id="3.40.50.300">
    <property type="entry name" value="P-loop containing nucleotide triphosphate hydrolases"/>
    <property type="match status" value="1"/>
</dbReference>
<feature type="domain" description="Rv3660c-like CheY-like N-terminal" evidence="3">
    <location>
        <begin position="12"/>
        <end position="110"/>
    </location>
</feature>
<organism evidence="4 5">
    <name type="scientific">Propioniciclava tarda</name>
    <dbReference type="NCBI Taxonomy" id="433330"/>
    <lineage>
        <taxon>Bacteria</taxon>
        <taxon>Bacillati</taxon>
        <taxon>Actinomycetota</taxon>
        <taxon>Actinomycetes</taxon>
        <taxon>Propionibacteriales</taxon>
        <taxon>Propionibacteriaceae</taxon>
        <taxon>Propioniciclava</taxon>
    </lineage>
</organism>
<name>A0A4Q9KHQ6_PROTD</name>
<dbReference type="PANTHER" id="PTHR43384:SF11">
    <property type="entry name" value="SEPTUM SITE DETERMINING PROTEIN"/>
    <property type="match status" value="1"/>
</dbReference>
<evidence type="ECO:0000256" key="1">
    <source>
        <dbReference type="ARBA" id="ARBA00022741"/>
    </source>
</evidence>
<gene>
    <name evidence="4" type="ORF">ET996_13485</name>
</gene>
<dbReference type="InterPro" id="IPR059050">
    <property type="entry name" value="Rv3660c_N"/>
</dbReference>
<dbReference type="GO" id="GO:0005524">
    <property type="term" value="F:ATP binding"/>
    <property type="evidence" value="ECO:0007669"/>
    <property type="project" value="UniProtKB-KW"/>
</dbReference>
<evidence type="ECO:0000313" key="5">
    <source>
        <dbReference type="Proteomes" id="UP000291933"/>
    </source>
</evidence>
<keyword evidence="5" id="KW-1185">Reference proteome</keyword>
<dbReference type="Proteomes" id="UP000291933">
    <property type="component" value="Unassembled WGS sequence"/>
</dbReference>
<dbReference type="OrthoDB" id="3252838at2"/>
<dbReference type="InterPro" id="IPR022521">
    <property type="entry name" value="Rv3660c"/>
</dbReference>
<sequence>MGVKTARFVLLTREEAISDAVGAAAAAHGVEVEVLASADAALSSWSSADVVLVGGDQAAALASHGPKERTGVYLVGGDPAQLGRWSVPLAGRVIVLPEGLAALSAVLAEDRGLGAPVVAVVGGSGGIGASTVAAGLAVSARRRGLTAALVDLDPVGGGVDLLLGAERTPGWRWPDLLGARGEVTDVRRFLPQVDGLTVVSMGRPVRGGPAGEVPSGESIKAVLGALGRHHDLVVADVGRVPIAGARPVVGRCRMSLVVTGTGVRSVAATASVLGAVELAAPALVVRQQGGSRVPADVIGRALGLAVAGVLREDKALRRGGEVGEPPGRAGRGRWQRAIGRLLDGLAVKS</sequence>
<dbReference type="InterPro" id="IPR027417">
    <property type="entry name" value="P-loop_NTPase"/>
</dbReference>
<dbReference type="EMBL" id="SDMR01000023">
    <property type="protein sequence ID" value="TBT92127.1"/>
    <property type="molecule type" value="Genomic_DNA"/>
</dbReference>
<comment type="caution">
    <text evidence="4">The sequence shown here is derived from an EMBL/GenBank/DDBJ whole genome shotgun (WGS) entry which is preliminary data.</text>
</comment>
<evidence type="ECO:0000313" key="4">
    <source>
        <dbReference type="EMBL" id="TBT92127.1"/>
    </source>
</evidence>
<dbReference type="GO" id="GO:0005829">
    <property type="term" value="C:cytosol"/>
    <property type="evidence" value="ECO:0007669"/>
    <property type="project" value="TreeGrafter"/>
</dbReference>
<dbReference type="AlphaFoldDB" id="A0A4Q9KHQ6"/>
<dbReference type="Pfam" id="PF10609">
    <property type="entry name" value="ParA"/>
    <property type="match status" value="1"/>
</dbReference>
<dbReference type="InterPro" id="IPR033756">
    <property type="entry name" value="YlxH/NBP35"/>
</dbReference>
<dbReference type="PANTHER" id="PTHR43384">
    <property type="entry name" value="SEPTUM SITE-DETERMINING PROTEIN MIND HOMOLOG, CHLOROPLASTIC-RELATED"/>
    <property type="match status" value="1"/>
</dbReference>
<dbReference type="GO" id="GO:0016887">
    <property type="term" value="F:ATP hydrolysis activity"/>
    <property type="evidence" value="ECO:0007669"/>
    <property type="project" value="TreeGrafter"/>
</dbReference>
<reference evidence="4 5" key="1">
    <citation type="submission" date="2019-01" db="EMBL/GenBank/DDBJ databases">
        <title>Lactibacter flavus gen. nov., sp. nov., a novel bacterium of the family Propionibacteriaceae isolated from raw milk and dairy products.</title>
        <authorList>
            <person name="Huptas C."/>
            <person name="Wenning M."/>
            <person name="Breitenwieser F."/>
            <person name="Doll E."/>
            <person name="Von Neubeck M."/>
            <person name="Busse H.-J."/>
            <person name="Scherer S."/>
        </authorList>
    </citation>
    <scope>NUCLEOTIDE SEQUENCE [LARGE SCALE GENOMIC DNA]</scope>
    <source>
        <strain evidence="4 5">DSM 22130</strain>
    </source>
</reference>
<protein>
    <recommendedName>
        <fullName evidence="3">Rv3660c-like CheY-like N-terminal domain-containing protein</fullName>
    </recommendedName>
</protein>
<dbReference type="GO" id="GO:0009898">
    <property type="term" value="C:cytoplasmic side of plasma membrane"/>
    <property type="evidence" value="ECO:0007669"/>
    <property type="project" value="TreeGrafter"/>
</dbReference>
<keyword evidence="1" id="KW-0547">Nucleotide-binding</keyword>
<dbReference type="Pfam" id="PF26563">
    <property type="entry name" value="Rv3660c_N"/>
    <property type="match status" value="1"/>
</dbReference>
<dbReference type="GO" id="GO:0051782">
    <property type="term" value="P:negative regulation of cell division"/>
    <property type="evidence" value="ECO:0007669"/>
    <property type="project" value="TreeGrafter"/>
</dbReference>
<accession>A0A4Q9KHQ6</accession>
<dbReference type="NCBIfam" id="TIGR03815">
    <property type="entry name" value="CpaE_hom_Actino"/>
    <property type="match status" value="1"/>
</dbReference>
<evidence type="ECO:0000256" key="2">
    <source>
        <dbReference type="ARBA" id="ARBA00022840"/>
    </source>
</evidence>
<proteinExistence type="predicted"/>
<keyword evidence="2" id="KW-0067">ATP-binding</keyword>
<dbReference type="SUPFAM" id="SSF52540">
    <property type="entry name" value="P-loop containing nucleoside triphosphate hydrolases"/>
    <property type="match status" value="1"/>
</dbReference>
<evidence type="ECO:0000259" key="3">
    <source>
        <dbReference type="Pfam" id="PF26563"/>
    </source>
</evidence>